<proteinExistence type="predicted"/>
<protein>
    <submittedName>
        <fullName evidence="2">Uncharacterized protein</fullName>
    </submittedName>
</protein>
<feature type="chain" id="PRO_5046260666" evidence="1">
    <location>
        <begin position="30"/>
        <end position="380"/>
    </location>
</feature>
<name>A0ABN3QWH5_9ACTN</name>
<organism evidence="2 3">
    <name type="scientific">Actinomadura fulvescens</name>
    <dbReference type="NCBI Taxonomy" id="46160"/>
    <lineage>
        <taxon>Bacteria</taxon>
        <taxon>Bacillati</taxon>
        <taxon>Actinomycetota</taxon>
        <taxon>Actinomycetes</taxon>
        <taxon>Streptosporangiales</taxon>
        <taxon>Thermomonosporaceae</taxon>
        <taxon>Actinomadura</taxon>
    </lineage>
</organism>
<dbReference type="RefSeq" id="WP_344548849.1">
    <property type="nucleotide sequence ID" value="NZ_BAAATD010000021.1"/>
</dbReference>
<evidence type="ECO:0000313" key="3">
    <source>
        <dbReference type="Proteomes" id="UP001501509"/>
    </source>
</evidence>
<reference evidence="2 3" key="1">
    <citation type="journal article" date="2019" name="Int. J. Syst. Evol. Microbiol.">
        <title>The Global Catalogue of Microorganisms (GCM) 10K type strain sequencing project: providing services to taxonomists for standard genome sequencing and annotation.</title>
        <authorList>
            <consortium name="The Broad Institute Genomics Platform"/>
            <consortium name="The Broad Institute Genome Sequencing Center for Infectious Disease"/>
            <person name="Wu L."/>
            <person name="Ma J."/>
        </authorList>
    </citation>
    <scope>NUCLEOTIDE SEQUENCE [LARGE SCALE GENOMIC DNA]</scope>
    <source>
        <strain evidence="2 3">JCM 6833</strain>
    </source>
</reference>
<comment type="caution">
    <text evidence="2">The sequence shown here is derived from an EMBL/GenBank/DDBJ whole genome shotgun (WGS) entry which is preliminary data.</text>
</comment>
<dbReference type="EMBL" id="BAAATD010000021">
    <property type="protein sequence ID" value="GAA2636695.1"/>
    <property type="molecule type" value="Genomic_DNA"/>
</dbReference>
<dbReference type="Proteomes" id="UP001501509">
    <property type="component" value="Unassembled WGS sequence"/>
</dbReference>
<feature type="signal peptide" evidence="1">
    <location>
        <begin position="1"/>
        <end position="29"/>
    </location>
</feature>
<evidence type="ECO:0000313" key="2">
    <source>
        <dbReference type="EMBL" id="GAA2636695.1"/>
    </source>
</evidence>
<gene>
    <name evidence="2" type="ORF">GCM10010411_89940</name>
</gene>
<keyword evidence="3" id="KW-1185">Reference proteome</keyword>
<keyword evidence="1" id="KW-0732">Signal</keyword>
<evidence type="ECO:0000256" key="1">
    <source>
        <dbReference type="SAM" id="SignalP"/>
    </source>
</evidence>
<sequence length="380" mass="40450">MTRSLIDRRWAAPLSAAALLLTLASPAEAGVTDWQRTPTPALDRSYDLRDTVAVAQNDVIAVGNRYSGHPPVVLRWNGQSWQTDTRVPAEQSTLISVTARGPNNVWAVGSTWDADAAAERPTTLKWDGTRWRRFNGIVNDPAESMAFKGAAVVSASTLWAVGDEVGAGYTRRPTAQRRDGQRWQRFVLPFQGTSGTVSSISARSATDIWAVGEERESVFAPRAVAWHWNGSVWSRMLIGDGTEFQPRDVVAVSSTEVWAVGLQPDPAQKPAVARWNGTGWQMVGAPPAPAGASLATLDAVETDGRGGVWAAGMSYSSSTQGFFAQYTNGAWTTAVNPNGLTGLVEGLSRVPGSTTVWAAGRESDASGGCGLCQGLAGVHR</sequence>
<accession>A0ABN3QWH5</accession>